<evidence type="ECO:0000256" key="4">
    <source>
        <dbReference type="ARBA" id="ARBA00022692"/>
    </source>
</evidence>
<dbReference type="EMBL" id="PKOZ01000004">
    <property type="protein sequence ID" value="PQD95456.1"/>
    <property type="molecule type" value="Genomic_DNA"/>
</dbReference>
<evidence type="ECO:0000256" key="7">
    <source>
        <dbReference type="SAM" id="MobiDB-lite"/>
    </source>
</evidence>
<dbReference type="PANTHER" id="PTHR32309">
    <property type="entry name" value="TYROSINE-PROTEIN KINASE"/>
    <property type="match status" value="1"/>
</dbReference>
<evidence type="ECO:0000256" key="5">
    <source>
        <dbReference type="ARBA" id="ARBA00022989"/>
    </source>
</evidence>
<keyword evidence="5 8" id="KW-1133">Transmembrane helix</keyword>
<dbReference type="RefSeq" id="WP_104849211.1">
    <property type="nucleotide sequence ID" value="NZ_PKOZ01000004.1"/>
</dbReference>
<keyword evidence="4 8" id="KW-0812">Transmembrane</keyword>
<proteinExistence type="inferred from homology"/>
<protein>
    <submittedName>
        <fullName evidence="10">Capsular biosynthesis protein</fullName>
    </submittedName>
</protein>
<evidence type="ECO:0000313" key="10">
    <source>
        <dbReference type="EMBL" id="PQD95456.1"/>
    </source>
</evidence>
<dbReference type="OrthoDB" id="2360475at2"/>
<comment type="similarity">
    <text evidence="2">Belongs to the CpsC/CapA family.</text>
</comment>
<organism evidence="10 11">
    <name type="scientific">Pradoshia eiseniae</name>
    <dbReference type="NCBI Taxonomy" id="2064768"/>
    <lineage>
        <taxon>Bacteria</taxon>
        <taxon>Bacillati</taxon>
        <taxon>Bacillota</taxon>
        <taxon>Bacilli</taxon>
        <taxon>Bacillales</taxon>
        <taxon>Bacillaceae</taxon>
        <taxon>Pradoshia</taxon>
    </lineage>
</organism>
<dbReference type="Proteomes" id="UP000239663">
    <property type="component" value="Unassembled WGS sequence"/>
</dbReference>
<dbReference type="AlphaFoldDB" id="A0A2S7N0B2"/>
<keyword evidence="6 8" id="KW-0472">Membrane</keyword>
<feature type="transmembrane region" description="Helical" evidence="8">
    <location>
        <begin position="193"/>
        <end position="214"/>
    </location>
</feature>
<feature type="region of interest" description="Disordered" evidence="7">
    <location>
        <begin position="56"/>
        <end position="77"/>
    </location>
</feature>
<evidence type="ECO:0000256" key="3">
    <source>
        <dbReference type="ARBA" id="ARBA00022475"/>
    </source>
</evidence>
<comment type="caution">
    <text evidence="10">The sequence shown here is derived from an EMBL/GenBank/DDBJ whole genome shotgun (WGS) entry which is preliminary data.</text>
</comment>
<gene>
    <name evidence="10" type="ORF">CYL18_09230</name>
</gene>
<keyword evidence="11" id="KW-1185">Reference proteome</keyword>
<keyword evidence="3" id="KW-1003">Cell membrane</keyword>
<dbReference type="InterPro" id="IPR003856">
    <property type="entry name" value="LPS_length_determ_N"/>
</dbReference>
<feature type="compositionally biased region" description="Basic and acidic residues" evidence="7">
    <location>
        <begin position="63"/>
        <end position="73"/>
    </location>
</feature>
<evidence type="ECO:0000256" key="6">
    <source>
        <dbReference type="ARBA" id="ARBA00023136"/>
    </source>
</evidence>
<sequence length="265" mass="29293">MDDTISFKEILNLMKRRLNLIILMTLTATLASGIISYLFLSPMYESSTQILVNHTTNSPQAKANDKNSKKSEDETNLIDPNQIRTNIELINTYTVLIKSPAIIEKVIDDLSLDASFLDINDRVTVNTTQNSQVVEIVVQDKDPKAAADIANRIAEVFKQEVGSLMSVNNINILAAASVQEPYGALSPDIIRNIMIGFALGLFCAIGTAFLFEYLDPTVRSERDIVYDIGIPIIGNIPEIKVSHKRIKKHQTESSGVRIGGRTLDS</sequence>
<dbReference type="GO" id="GO:0005886">
    <property type="term" value="C:plasma membrane"/>
    <property type="evidence" value="ECO:0007669"/>
    <property type="project" value="UniProtKB-SubCell"/>
</dbReference>
<feature type="domain" description="Polysaccharide chain length determinant N-terminal" evidence="9">
    <location>
        <begin position="3"/>
        <end position="110"/>
    </location>
</feature>
<accession>A0A2S7N0B2</accession>
<comment type="subcellular location">
    <subcellularLocation>
        <location evidence="1">Cell membrane</location>
        <topology evidence="1">Multi-pass membrane protein</topology>
    </subcellularLocation>
</comment>
<evidence type="ECO:0000256" key="8">
    <source>
        <dbReference type="SAM" id="Phobius"/>
    </source>
</evidence>
<evidence type="ECO:0000313" key="11">
    <source>
        <dbReference type="Proteomes" id="UP000239663"/>
    </source>
</evidence>
<evidence type="ECO:0000256" key="2">
    <source>
        <dbReference type="ARBA" id="ARBA00006683"/>
    </source>
</evidence>
<dbReference type="Pfam" id="PF02706">
    <property type="entry name" value="Wzz"/>
    <property type="match status" value="1"/>
</dbReference>
<evidence type="ECO:0000259" key="9">
    <source>
        <dbReference type="Pfam" id="PF02706"/>
    </source>
</evidence>
<reference evidence="10 11" key="1">
    <citation type="submission" date="2017-12" db="EMBL/GenBank/DDBJ databases">
        <title>Taxonomic description and draft genome of Pradoshia cofamensis Gen. nov., sp. nov., a thermotolerant bacillale isolated from anterior gut of earthworm Eisenia fetida.</title>
        <authorList>
            <person name="Saha T."/>
            <person name="Chakraborty R."/>
        </authorList>
    </citation>
    <scope>NUCLEOTIDE SEQUENCE [LARGE SCALE GENOMIC DNA]</scope>
    <source>
        <strain evidence="10 11">EAG3</strain>
    </source>
</reference>
<dbReference type="GO" id="GO:0004713">
    <property type="term" value="F:protein tyrosine kinase activity"/>
    <property type="evidence" value="ECO:0007669"/>
    <property type="project" value="TreeGrafter"/>
</dbReference>
<feature type="transmembrane region" description="Helical" evidence="8">
    <location>
        <begin position="20"/>
        <end position="40"/>
    </location>
</feature>
<dbReference type="InterPro" id="IPR050445">
    <property type="entry name" value="Bact_polysacc_biosynth/exp"/>
</dbReference>
<name>A0A2S7N0B2_9BACI</name>
<dbReference type="PANTHER" id="PTHR32309:SF13">
    <property type="entry name" value="FERRIC ENTEROBACTIN TRANSPORT PROTEIN FEPE"/>
    <property type="match status" value="1"/>
</dbReference>
<evidence type="ECO:0000256" key="1">
    <source>
        <dbReference type="ARBA" id="ARBA00004651"/>
    </source>
</evidence>